<dbReference type="PROSITE" id="PS00409">
    <property type="entry name" value="PROKAR_NTER_METHYL"/>
    <property type="match status" value="1"/>
</dbReference>
<keyword evidence="1" id="KW-0472">Membrane</keyword>
<dbReference type="Proteomes" id="UP000198500">
    <property type="component" value="Unassembled WGS sequence"/>
</dbReference>
<feature type="transmembrane region" description="Helical" evidence="1">
    <location>
        <begin position="21"/>
        <end position="40"/>
    </location>
</feature>
<organism evidence="2 3">
    <name type="scientific">Aidingimonas halophila</name>
    <dbReference type="NCBI Taxonomy" id="574349"/>
    <lineage>
        <taxon>Bacteria</taxon>
        <taxon>Pseudomonadati</taxon>
        <taxon>Pseudomonadota</taxon>
        <taxon>Gammaproteobacteria</taxon>
        <taxon>Oceanospirillales</taxon>
        <taxon>Halomonadaceae</taxon>
        <taxon>Aidingimonas</taxon>
    </lineage>
</organism>
<proteinExistence type="predicted"/>
<name>A0A1H3HJ86_9GAMM</name>
<evidence type="ECO:0000313" key="2">
    <source>
        <dbReference type="EMBL" id="SDY14854.1"/>
    </source>
</evidence>
<dbReference type="STRING" id="574349.SAMN05443545_11215"/>
<dbReference type="AlphaFoldDB" id="A0A1H3HJ86"/>
<dbReference type="Pfam" id="PF07963">
    <property type="entry name" value="N_methyl"/>
    <property type="match status" value="1"/>
</dbReference>
<evidence type="ECO:0000256" key="1">
    <source>
        <dbReference type="SAM" id="Phobius"/>
    </source>
</evidence>
<dbReference type="NCBIfam" id="TIGR02532">
    <property type="entry name" value="IV_pilin_GFxxxE"/>
    <property type="match status" value="1"/>
</dbReference>
<evidence type="ECO:0000313" key="3">
    <source>
        <dbReference type="Proteomes" id="UP000198500"/>
    </source>
</evidence>
<dbReference type="InterPro" id="IPR012902">
    <property type="entry name" value="N_methyl_site"/>
</dbReference>
<sequence>MCLSSRPSRRKPQRGVTLVELMIALVIGVLMTLGTVQLFMNGTQALTQTQRQAERQEVLNILFELLSRDIQVADGRVTPVMDGQAVTRSGYLLAEFNGQGGTYDPFCADDRLEGVEYFKAQDKDDVMVRAQCRDPRGTVYNQAAQPVISHVASLEFERKDDWEGVIAIEVKASMNLPDSTEDHSASFLVVNRNSVMTRLE</sequence>
<keyword evidence="3" id="KW-1185">Reference proteome</keyword>
<keyword evidence="1" id="KW-1133">Transmembrane helix</keyword>
<gene>
    <name evidence="2" type="ORF">SAMN05443545_11215</name>
</gene>
<protein>
    <submittedName>
        <fullName evidence="2">Prepilin-type N-terminal cleavage/methylation domain-containing protein</fullName>
    </submittedName>
</protein>
<dbReference type="EMBL" id="FNNI01000012">
    <property type="protein sequence ID" value="SDY14854.1"/>
    <property type="molecule type" value="Genomic_DNA"/>
</dbReference>
<accession>A0A1H3HJ86</accession>
<keyword evidence="1" id="KW-0812">Transmembrane</keyword>
<reference evidence="2 3" key="1">
    <citation type="submission" date="2016-10" db="EMBL/GenBank/DDBJ databases">
        <authorList>
            <person name="de Groot N.N."/>
        </authorList>
    </citation>
    <scope>NUCLEOTIDE SEQUENCE [LARGE SCALE GENOMIC DNA]</scope>
    <source>
        <strain evidence="2 3">DSM 19219</strain>
    </source>
</reference>